<evidence type="ECO:0000313" key="3">
    <source>
        <dbReference type="EMBL" id="KAJ6244263.1"/>
    </source>
</evidence>
<organism evidence="3 4">
    <name type="scientific">Anaeramoeba flamelloides</name>
    <dbReference type="NCBI Taxonomy" id="1746091"/>
    <lineage>
        <taxon>Eukaryota</taxon>
        <taxon>Metamonada</taxon>
        <taxon>Anaeramoebidae</taxon>
        <taxon>Anaeramoeba</taxon>
    </lineage>
</organism>
<keyword evidence="4" id="KW-1185">Reference proteome</keyword>
<feature type="compositionally biased region" description="Basic and acidic residues" evidence="1">
    <location>
        <begin position="281"/>
        <end position="301"/>
    </location>
</feature>
<dbReference type="EMBL" id="JAOAOG010000166">
    <property type="protein sequence ID" value="KAJ6244263.1"/>
    <property type="molecule type" value="Genomic_DNA"/>
</dbReference>
<dbReference type="InterPro" id="IPR037191">
    <property type="entry name" value="VPS9_dom_sf"/>
</dbReference>
<evidence type="ECO:0000313" key="4">
    <source>
        <dbReference type="Proteomes" id="UP001150062"/>
    </source>
</evidence>
<protein>
    <submittedName>
        <fullName evidence="3">Kinesin-like protein klp98a</fullName>
    </submittedName>
</protein>
<dbReference type="InterPro" id="IPR003123">
    <property type="entry name" value="VPS9"/>
</dbReference>
<comment type="caution">
    <text evidence="3">The sequence shown here is derived from an EMBL/GenBank/DDBJ whole genome shotgun (WGS) entry which is preliminary data.</text>
</comment>
<feature type="region of interest" description="Disordered" evidence="1">
    <location>
        <begin position="273"/>
        <end position="301"/>
    </location>
</feature>
<dbReference type="Gene3D" id="1.20.1050.80">
    <property type="entry name" value="VPS9 domain"/>
    <property type="match status" value="1"/>
</dbReference>
<name>A0ABQ8YI47_9EUKA</name>
<evidence type="ECO:0000259" key="2">
    <source>
        <dbReference type="PROSITE" id="PS51205"/>
    </source>
</evidence>
<feature type="compositionally biased region" description="Basic and acidic residues" evidence="1">
    <location>
        <begin position="474"/>
        <end position="487"/>
    </location>
</feature>
<gene>
    <name evidence="3" type="ORF">M0813_21527</name>
</gene>
<evidence type="ECO:0000256" key="1">
    <source>
        <dbReference type="SAM" id="MobiDB-lite"/>
    </source>
</evidence>
<accession>A0ABQ8YI47</accession>
<dbReference type="Proteomes" id="UP001150062">
    <property type="component" value="Unassembled WGS sequence"/>
</dbReference>
<feature type="domain" description="VPS9" evidence="2">
    <location>
        <begin position="704"/>
        <end position="843"/>
    </location>
</feature>
<sequence length="843" mass="100517">MQIIYFEKKTLINSKSSQKEKQNNQTKPLLQRIDNFFQSLRPLHFEVIKINRWGSLQPRILRLNSHGVLNIQPKKKFKKRKKNDPINWCTKEEDQNLGNISSFYSYGDIQQVTIVNHQTLFLVFDKNKNQCYLHREAIQIAQEITCRCQIWFSRDLSVFEFSKKPLLSKILTDKQKFSNDPFLFSVSEGNIYQSYEMDHIEQLKYLSQRSRNSDSNFNQRFSFQNKKIYSTNDLKQFTKLNSLKSQYKLISKKELSFSINETKDLWQMVSIADENGNGTGTEREKHKEQEQKQNKKNEEKMGLRYEEKDLYLNLKNIKNIQIINENEIENDNEIINNYKIDKKKKTNKFQTQLNRAKDKDSKPKERNEIKEYLEKDPKLSNINKNKIEIKELKPNINQKLENKDGINIFQYNNEIERKKMVKRKEGHILKLKKGGNGNENTKLKESSTLSTYSIKMGTRTTNKSNLFSEENENENEKEKETKMENNKENGNGNGNEYEDENEDEKEKEKENTNTNKKKNEIIIEKEIEEQKYDDDDDREEEYENIQEKKNKKQMSLHRKKITKVKKKQRLYYYNLRKFMFFSCCFKIAKSKDNIDQVRIKLLVDKILFKIKNGFISNFIYFLQNISKFGDQKQLIYKSIKKFIKMMKIKILENYNNKLQVLNKELYDKKRLQEFIAMIIQTRLEEILLNPIYPQVMPAIRKLVNEEQKDFDKCLSVLKRYSQTQIGIPIQLESSTKWFNARKHFKKINNSNLPSIMMSIITKTGDCIYETILKEEKDDSFLNATAYYSIFAYLLIKVKIPSLKLKIFLIDNLANKNMKNKDGFFFTSLLVSIKYIHQIVKDNF</sequence>
<proteinExistence type="predicted"/>
<dbReference type="SUPFAM" id="SSF109993">
    <property type="entry name" value="VPS9 domain"/>
    <property type="match status" value="1"/>
</dbReference>
<feature type="compositionally biased region" description="Polar residues" evidence="1">
    <location>
        <begin position="446"/>
        <end position="468"/>
    </location>
</feature>
<dbReference type="Pfam" id="PF02204">
    <property type="entry name" value="VPS9"/>
    <property type="match status" value="1"/>
</dbReference>
<feature type="compositionally biased region" description="Basic and acidic residues" evidence="1">
    <location>
        <begin position="504"/>
        <end position="514"/>
    </location>
</feature>
<feature type="region of interest" description="Disordered" evidence="1">
    <location>
        <begin position="428"/>
        <end position="514"/>
    </location>
</feature>
<dbReference type="PROSITE" id="PS51205">
    <property type="entry name" value="VPS9"/>
    <property type="match status" value="1"/>
</dbReference>
<reference evidence="3" key="1">
    <citation type="submission" date="2022-08" db="EMBL/GenBank/DDBJ databases">
        <title>Novel sulfate-reducing endosymbionts in the free-living metamonad Anaeramoeba.</title>
        <authorList>
            <person name="Jerlstrom-Hultqvist J."/>
            <person name="Cepicka I."/>
            <person name="Gallot-Lavallee L."/>
            <person name="Salas-Leiva D."/>
            <person name="Curtis B.A."/>
            <person name="Zahonova K."/>
            <person name="Pipaliya S."/>
            <person name="Dacks J."/>
            <person name="Roger A.J."/>
        </authorList>
    </citation>
    <scope>NUCLEOTIDE SEQUENCE</scope>
    <source>
        <strain evidence="3">Schooner1</strain>
    </source>
</reference>